<dbReference type="Proteomes" id="UP001328107">
    <property type="component" value="Unassembled WGS sequence"/>
</dbReference>
<feature type="non-terminal residue" evidence="2">
    <location>
        <position position="1"/>
    </location>
</feature>
<dbReference type="PANTHER" id="PTHR31128">
    <property type="entry name" value="PROTEIN CBR-CLEC-135-RELATED"/>
    <property type="match status" value="1"/>
</dbReference>
<feature type="compositionally biased region" description="Basic and acidic residues" evidence="1">
    <location>
        <begin position="45"/>
        <end position="66"/>
    </location>
</feature>
<organism evidence="2 3">
    <name type="scientific">Pristionchus mayeri</name>
    <dbReference type="NCBI Taxonomy" id="1317129"/>
    <lineage>
        <taxon>Eukaryota</taxon>
        <taxon>Metazoa</taxon>
        <taxon>Ecdysozoa</taxon>
        <taxon>Nematoda</taxon>
        <taxon>Chromadorea</taxon>
        <taxon>Rhabditida</taxon>
        <taxon>Rhabditina</taxon>
        <taxon>Diplogasteromorpha</taxon>
        <taxon>Diplogasteroidea</taxon>
        <taxon>Neodiplogasteridae</taxon>
        <taxon>Pristionchus</taxon>
    </lineage>
</organism>
<proteinExistence type="predicted"/>
<gene>
    <name evidence="2" type="ORF">PMAYCL1PPCAC_28656</name>
</gene>
<dbReference type="PANTHER" id="PTHR31128:SF6">
    <property type="entry name" value="SH2 DOMAIN-CONTAINING PROTEIN"/>
    <property type="match status" value="1"/>
</dbReference>
<keyword evidence="3" id="KW-1185">Reference proteome</keyword>
<feature type="region of interest" description="Disordered" evidence="1">
    <location>
        <begin position="1"/>
        <end position="112"/>
    </location>
</feature>
<evidence type="ECO:0000313" key="2">
    <source>
        <dbReference type="EMBL" id="GMR58461.1"/>
    </source>
</evidence>
<dbReference type="EMBL" id="BTRK01000006">
    <property type="protein sequence ID" value="GMR58461.1"/>
    <property type="molecule type" value="Genomic_DNA"/>
</dbReference>
<evidence type="ECO:0000256" key="1">
    <source>
        <dbReference type="SAM" id="MobiDB-lite"/>
    </source>
</evidence>
<dbReference type="AlphaFoldDB" id="A0AAN5D7V7"/>
<sequence length="238" mass="27707">AKRPQPENIMEPKLDVDSLHFFDDSSSEGKKSTRKKRKSKKEGKKRNLLEKSSRDAHIPNYAEKESQYISLSVGSDAEDSSSKRIHRERKRMTVQTSPQVSRKSRNGFATDDDGKKIDSVVFDTRSEMKRYKERGDILPTKRRSRSKKKQSAVDYRGNDEYNRFYVGVKSRRRVEKMISNPGEFVLYYEKPKDGEMPSSVNLKIAYRSSTSHIYHFVIQSFENSHGHTHYVVMQNKSD</sequence>
<comment type="caution">
    <text evidence="2">The sequence shown here is derived from an EMBL/GenBank/DDBJ whole genome shotgun (WGS) entry which is preliminary data.</text>
</comment>
<feature type="compositionally biased region" description="Basic residues" evidence="1">
    <location>
        <begin position="32"/>
        <end position="44"/>
    </location>
</feature>
<protein>
    <submittedName>
        <fullName evidence="2">Uncharacterized protein</fullName>
    </submittedName>
</protein>
<feature type="compositionally biased region" description="Basic residues" evidence="1">
    <location>
        <begin position="83"/>
        <end position="92"/>
    </location>
</feature>
<feature type="compositionally biased region" description="Basic and acidic residues" evidence="1">
    <location>
        <begin position="10"/>
        <end position="31"/>
    </location>
</feature>
<name>A0AAN5D7V7_9BILA</name>
<accession>A0AAN5D7V7</accession>
<evidence type="ECO:0000313" key="3">
    <source>
        <dbReference type="Proteomes" id="UP001328107"/>
    </source>
</evidence>
<reference evidence="3" key="1">
    <citation type="submission" date="2022-10" db="EMBL/GenBank/DDBJ databases">
        <title>Genome assembly of Pristionchus species.</title>
        <authorList>
            <person name="Yoshida K."/>
            <person name="Sommer R.J."/>
        </authorList>
    </citation>
    <scope>NUCLEOTIDE SEQUENCE [LARGE SCALE GENOMIC DNA]</scope>
    <source>
        <strain evidence="3">RS5460</strain>
    </source>
</reference>
<feature type="non-terminal residue" evidence="2">
    <location>
        <position position="238"/>
    </location>
</feature>